<protein>
    <submittedName>
        <fullName evidence="1">Uncharacterized protein</fullName>
    </submittedName>
</protein>
<sequence length="52" mass="5781">MPKSQKGVRGFLPENTEGSVSLGTEAWNVADGYTKIKILRLLIKLDQYETIA</sequence>
<comment type="caution">
    <text evidence="1">The sequence shown here is derived from an EMBL/GenBank/DDBJ whole genome shotgun (WGS) entry which is preliminary data.</text>
</comment>
<accession>X1D702</accession>
<dbReference type="AlphaFoldDB" id="X1D702"/>
<evidence type="ECO:0000313" key="1">
    <source>
        <dbReference type="EMBL" id="GAH04060.1"/>
    </source>
</evidence>
<gene>
    <name evidence="1" type="ORF">S01H4_42128</name>
</gene>
<feature type="non-terminal residue" evidence="1">
    <location>
        <position position="52"/>
    </location>
</feature>
<proteinExistence type="predicted"/>
<reference evidence="1" key="1">
    <citation type="journal article" date="2014" name="Front. Microbiol.">
        <title>High frequency of phylogenetically diverse reductive dehalogenase-homologous genes in deep subseafloor sedimentary metagenomes.</title>
        <authorList>
            <person name="Kawai M."/>
            <person name="Futagami T."/>
            <person name="Toyoda A."/>
            <person name="Takaki Y."/>
            <person name="Nishi S."/>
            <person name="Hori S."/>
            <person name="Arai W."/>
            <person name="Tsubouchi T."/>
            <person name="Morono Y."/>
            <person name="Uchiyama I."/>
            <person name="Ito T."/>
            <person name="Fujiyama A."/>
            <person name="Inagaki F."/>
            <person name="Takami H."/>
        </authorList>
    </citation>
    <scope>NUCLEOTIDE SEQUENCE</scope>
    <source>
        <strain evidence="1">Expedition CK06-06</strain>
    </source>
</reference>
<organism evidence="1">
    <name type="scientific">marine sediment metagenome</name>
    <dbReference type="NCBI Taxonomy" id="412755"/>
    <lineage>
        <taxon>unclassified sequences</taxon>
        <taxon>metagenomes</taxon>
        <taxon>ecological metagenomes</taxon>
    </lineage>
</organism>
<name>X1D702_9ZZZZ</name>
<dbReference type="EMBL" id="BART01023106">
    <property type="protein sequence ID" value="GAH04060.1"/>
    <property type="molecule type" value="Genomic_DNA"/>
</dbReference>